<name>A0A3G9J9X8_9FIRM</name>
<gene>
    <name evidence="2" type="ORF">SG0102_23100</name>
</gene>
<keyword evidence="3" id="KW-1185">Reference proteome</keyword>
<protein>
    <submittedName>
        <fullName evidence="2">Uncharacterized protein</fullName>
    </submittedName>
</protein>
<accession>A0A3G9J9X8</accession>
<dbReference type="KEGG" id="ebm:SG0102_23100"/>
<feature type="compositionally biased region" description="Basic and acidic residues" evidence="1">
    <location>
        <begin position="96"/>
        <end position="116"/>
    </location>
</feature>
<feature type="compositionally biased region" description="Polar residues" evidence="1">
    <location>
        <begin position="121"/>
        <end position="132"/>
    </location>
</feature>
<dbReference type="InParanoid" id="A0A3G9J9X8"/>
<reference evidence="2 3" key="1">
    <citation type="submission" date="2018-11" db="EMBL/GenBank/DDBJ databases">
        <title>Novel Erysipelotrichaceae bacterium isolated from small intestine of a swine.</title>
        <authorList>
            <person name="Kim J.S."/>
            <person name="Choe H."/>
            <person name="Lee Y.R."/>
            <person name="Kim K.M."/>
            <person name="Park D.S."/>
        </authorList>
    </citation>
    <scope>NUCLEOTIDE SEQUENCE [LARGE SCALE GENOMIC DNA]</scope>
    <source>
        <strain evidence="2 3">SG0102</strain>
    </source>
</reference>
<dbReference type="OrthoDB" id="3193769at2"/>
<organism evidence="2 3">
    <name type="scientific">Intestinibaculum porci</name>
    <dbReference type="NCBI Taxonomy" id="2487118"/>
    <lineage>
        <taxon>Bacteria</taxon>
        <taxon>Bacillati</taxon>
        <taxon>Bacillota</taxon>
        <taxon>Erysipelotrichia</taxon>
        <taxon>Erysipelotrichales</taxon>
        <taxon>Erysipelotrichaceae</taxon>
        <taxon>Intestinibaculum</taxon>
    </lineage>
</organism>
<feature type="region of interest" description="Disordered" evidence="1">
    <location>
        <begin position="96"/>
        <end position="132"/>
    </location>
</feature>
<dbReference type="RefSeq" id="WP_125120106.1">
    <property type="nucleotide sequence ID" value="NZ_AP019309.1"/>
</dbReference>
<dbReference type="Proteomes" id="UP000268059">
    <property type="component" value="Chromosome"/>
</dbReference>
<evidence type="ECO:0000256" key="1">
    <source>
        <dbReference type="SAM" id="MobiDB-lite"/>
    </source>
</evidence>
<proteinExistence type="predicted"/>
<evidence type="ECO:0000313" key="3">
    <source>
        <dbReference type="Proteomes" id="UP000268059"/>
    </source>
</evidence>
<dbReference type="AlphaFoldDB" id="A0A3G9J9X8"/>
<dbReference type="EMBL" id="AP019309">
    <property type="protein sequence ID" value="BBH27376.1"/>
    <property type="molecule type" value="Genomic_DNA"/>
</dbReference>
<evidence type="ECO:0000313" key="2">
    <source>
        <dbReference type="EMBL" id="BBH27376.1"/>
    </source>
</evidence>
<sequence>MPEKFKRMNMEWAEKIGPNTYEVINRIFLKTKIEEQAYNPTLAVLRLGGSYSNERLENACGIALRSFITPRHKHIRDILASKQDLAEKQLKNKTIDGVESHDASLDENKGHLRGSDYFKNIGQNSNKNGGKD</sequence>